<feature type="transmembrane region" description="Helical" evidence="1">
    <location>
        <begin position="164"/>
        <end position="183"/>
    </location>
</feature>
<feature type="transmembrane region" description="Helical" evidence="1">
    <location>
        <begin position="383"/>
        <end position="404"/>
    </location>
</feature>
<reference evidence="2 3" key="1">
    <citation type="submission" date="2018-07" db="EMBL/GenBank/DDBJ databases">
        <title>Dyella solisilvae sp. nov., isolated from the pine and broad-leaved mixed forest soil.</title>
        <authorList>
            <person name="Gao Z."/>
            <person name="Qiu L."/>
        </authorList>
    </citation>
    <scope>NUCLEOTIDE SEQUENCE [LARGE SCALE GENOMIC DNA]</scope>
    <source>
        <strain evidence="2 3">DHG54</strain>
    </source>
</reference>
<evidence type="ECO:0000313" key="3">
    <source>
        <dbReference type="Proteomes" id="UP000254711"/>
    </source>
</evidence>
<feature type="transmembrane region" description="Helical" evidence="1">
    <location>
        <begin position="240"/>
        <end position="260"/>
    </location>
</feature>
<gene>
    <name evidence="2" type="ORF">DVT68_06455</name>
</gene>
<evidence type="ECO:0008006" key="4">
    <source>
        <dbReference type="Google" id="ProtNLM"/>
    </source>
</evidence>
<keyword evidence="1" id="KW-0472">Membrane</keyword>
<dbReference type="OrthoDB" id="4680035at2"/>
<keyword evidence="1" id="KW-1133">Transmembrane helix</keyword>
<comment type="caution">
    <text evidence="2">The sequence shown here is derived from an EMBL/GenBank/DDBJ whole genome shotgun (WGS) entry which is preliminary data.</text>
</comment>
<feature type="transmembrane region" description="Helical" evidence="1">
    <location>
        <begin position="308"/>
        <end position="325"/>
    </location>
</feature>
<evidence type="ECO:0000313" key="2">
    <source>
        <dbReference type="EMBL" id="RDJ00432.1"/>
    </source>
</evidence>
<dbReference type="EMBL" id="QQSY01000001">
    <property type="protein sequence ID" value="RDJ00432.1"/>
    <property type="molecule type" value="Genomic_DNA"/>
</dbReference>
<feature type="transmembrane region" description="Helical" evidence="1">
    <location>
        <begin position="21"/>
        <end position="45"/>
    </location>
</feature>
<organism evidence="2 3">
    <name type="scientific">Dyella solisilvae</name>
    <dbReference type="NCBI Taxonomy" id="1920168"/>
    <lineage>
        <taxon>Bacteria</taxon>
        <taxon>Pseudomonadati</taxon>
        <taxon>Pseudomonadota</taxon>
        <taxon>Gammaproteobacteria</taxon>
        <taxon>Lysobacterales</taxon>
        <taxon>Rhodanobacteraceae</taxon>
        <taxon>Dyella</taxon>
    </lineage>
</organism>
<keyword evidence="1" id="KW-0812">Transmembrane</keyword>
<keyword evidence="3" id="KW-1185">Reference proteome</keyword>
<feature type="transmembrane region" description="Helical" evidence="1">
    <location>
        <begin position="190"/>
        <end position="220"/>
    </location>
</feature>
<dbReference type="Proteomes" id="UP000254711">
    <property type="component" value="Unassembled WGS sequence"/>
</dbReference>
<feature type="transmembrane region" description="Helical" evidence="1">
    <location>
        <begin position="359"/>
        <end position="377"/>
    </location>
</feature>
<sequence length="544" mass="59849">MKQQPSHDHAKSWGSVPYSALANGLAVGVWLLALVFNLLTLVWSWSQPILDQHGFRQTQTALSAYWLHAGGPLLAYQTPTLGAPWTIPFEFPLYQWFVAALAGVLPFSLDQVGRLVSDGFFLATLWPLASITRSLGADRKLFLVASGLLVLSPMYLFWSRALMIESTALFFSVGFVSLLMAYFRRPSTLLVGCLIAAAALASCVKITTFVGFALAGAIITLADFARHWRTHSISALMMRYLWPALAILIAIVTLAMWTHYADALKTQSRLGAVLTSTNLNAWNFGTFPQRVSGALWRDVVWGRSTREAIGAVTPLILALAAAAYLGKKAMAGLGVALVLYVAPFLIFTNLHIVHNYYQYANGLFLVLGLAYVAWQGLSRNPLFGSVVFVLLVGFELLGFHRYFYPDMRKDMSDIRALRVASFLDKQLPSDAMFVGFGLDWASDVPYYSKRKALLFPDWHETETLRNMRQAPSQYTGGLALGAIVECPNKLADMPDMRDAYVSYMHDATAGMQQTVISDCKIYYRAADAGASTATALPLAPHGPA</sequence>
<evidence type="ECO:0000256" key="1">
    <source>
        <dbReference type="SAM" id="Phobius"/>
    </source>
</evidence>
<dbReference type="AlphaFoldDB" id="A0A370KCX8"/>
<name>A0A370KCX8_9GAMM</name>
<feature type="transmembrane region" description="Helical" evidence="1">
    <location>
        <begin position="331"/>
        <end position="352"/>
    </location>
</feature>
<feature type="transmembrane region" description="Helical" evidence="1">
    <location>
        <begin position="141"/>
        <end position="158"/>
    </location>
</feature>
<dbReference type="RefSeq" id="WP_114824156.1">
    <property type="nucleotide sequence ID" value="NZ_QQSY01000001.1"/>
</dbReference>
<proteinExistence type="predicted"/>
<accession>A0A370KCX8</accession>
<protein>
    <recommendedName>
        <fullName evidence="4">Glycosyltransferase RgtA/B/C/D-like domain-containing protein</fullName>
    </recommendedName>
</protein>